<proteinExistence type="predicted"/>
<evidence type="ECO:0000313" key="1">
    <source>
        <dbReference type="EMBL" id="QHS83425.1"/>
    </source>
</evidence>
<accession>A0A6C0AW05</accession>
<reference evidence="1" key="1">
    <citation type="journal article" date="2020" name="Nature">
        <title>Giant virus diversity and host interactions through global metagenomics.</title>
        <authorList>
            <person name="Schulz F."/>
            <person name="Roux S."/>
            <person name="Paez-Espino D."/>
            <person name="Jungbluth S."/>
            <person name="Walsh D.A."/>
            <person name="Denef V.J."/>
            <person name="McMahon K.D."/>
            <person name="Konstantinidis K.T."/>
            <person name="Eloe-Fadrosh E.A."/>
            <person name="Kyrpides N.C."/>
            <person name="Woyke T."/>
        </authorList>
    </citation>
    <scope>NUCLEOTIDE SEQUENCE</scope>
    <source>
        <strain evidence="1">GVMAG-S-ERX555943-30</strain>
    </source>
</reference>
<dbReference type="EMBL" id="MN738755">
    <property type="protein sequence ID" value="QHS83425.1"/>
    <property type="molecule type" value="Genomic_DNA"/>
</dbReference>
<name>A0A6C0AW05_9ZZZZ</name>
<protein>
    <submittedName>
        <fullName evidence="1">Uncharacterized protein</fullName>
    </submittedName>
</protein>
<sequence length="114" mass="13236">MYAVCMLFFYLQTQLISNQYQKVIVVEGDVTTDLSQLVVRKSFPKRSVFQGDYSHSCTQVLLHPTEGHFLGMNDIAYLYGLLRQYNYTLDTELTKTTLQTKVIDPSKFLFMIAY</sequence>
<dbReference type="AlphaFoldDB" id="A0A6C0AW05"/>
<organism evidence="1">
    <name type="scientific">viral metagenome</name>
    <dbReference type="NCBI Taxonomy" id="1070528"/>
    <lineage>
        <taxon>unclassified sequences</taxon>
        <taxon>metagenomes</taxon>
        <taxon>organismal metagenomes</taxon>
    </lineage>
</organism>